<reference evidence="3" key="1">
    <citation type="journal article" date="2019" name="Int. J. Syst. Evol. Microbiol.">
        <title>The Global Catalogue of Microorganisms (GCM) 10K type strain sequencing project: providing services to taxonomists for standard genome sequencing and annotation.</title>
        <authorList>
            <consortium name="The Broad Institute Genomics Platform"/>
            <consortium name="The Broad Institute Genome Sequencing Center for Infectious Disease"/>
            <person name="Wu L."/>
            <person name="Ma J."/>
        </authorList>
    </citation>
    <scope>NUCLEOTIDE SEQUENCE [LARGE SCALE GENOMIC DNA]</scope>
    <source>
        <strain evidence="3">NCAIM B.01391</strain>
    </source>
</reference>
<dbReference type="EMBL" id="JBHSLW010000029">
    <property type="protein sequence ID" value="MFC5421499.1"/>
    <property type="molecule type" value="Genomic_DNA"/>
</dbReference>
<feature type="region of interest" description="Disordered" evidence="1">
    <location>
        <begin position="1"/>
        <end position="33"/>
    </location>
</feature>
<dbReference type="Proteomes" id="UP001596053">
    <property type="component" value="Unassembled WGS sequence"/>
</dbReference>
<evidence type="ECO:0000256" key="1">
    <source>
        <dbReference type="SAM" id="MobiDB-lite"/>
    </source>
</evidence>
<evidence type="ECO:0000313" key="2">
    <source>
        <dbReference type="EMBL" id="MFC5421499.1"/>
    </source>
</evidence>
<dbReference type="RefSeq" id="WP_156450830.1">
    <property type="nucleotide sequence ID" value="NZ_JBHSLW010000029.1"/>
</dbReference>
<proteinExistence type="predicted"/>
<comment type="caution">
    <text evidence="2">The sequence shown here is derived from an EMBL/GenBank/DDBJ whole genome shotgun (WGS) entry which is preliminary data.</text>
</comment>
<sequence length="203" mass="21899">MTSRVGGIASQEEAMHGKPAQWRGGPDPEQKVSIRSSRDLMQTRRFLLSLLSLPLLSSVAAAEATCGPRGGALIVRPRRPAQPLSAQLDALGPLVHDATLGLALQRAWSCFTPEEAVRMRSALAWARDAVSRPGFGEIRPAVLNTARRRGKEAAARLVAKGAGSEEARVMQASLRYVFAREEFGGTSARRICDGDRSIRGNSR</sequence>
<organism evidence="2 3">
    <name type="scientific">Bosea eneae</name>
    <dbReference type="NCBI Taxonomy" id="151454"/>
    <lineage>
        <taxon>Bacteria</taxon>
        <taxon>Pseudomonadati</taxon>
        <taxon>Pseudomonadota</taxon>
        <taxon>Alphaproteobacteria</taxon>
        <taxon>Hyphomicrobiales</taxon>
        <taxon>Boseaceae</taxon>
        <taxon>Bosea</taxon>
    </lineage>
</organism>
<evidence type="ECO:0000313" key="3">
    <source>
        <dbReference type="Proteomes" id="UP001596053"/>
    </source>
</evidence>
<accession>A0ABW0ITG2</accession>
<keyword evidence="3" id="KW-1185">Reference proteome</keyword>
<gene>
    <name evidence="2" type="ORF">ACFPOB_18225</name>
</gene>
<name>A0ABW0ITG2_9HYPH</name>
<protein>
    <submittedName>
        <fullName evidence="2">Uncharacterized protein</fullName>
    </submittedName>
</protein>